<protein>
    <recommendedName>
        <fullName evidence="4">C-type lectin domain-containing protein</fullName>
    </recommendedName>
</protein>
<dbReference type="SUPFAM" id="SSF56436">
    <property type="entry name" value="C-type lectin-like"/>
    <property type="match status" value="1"/>
</dbReference>
<sequence length="114" mass="13038">MLFRASVFLWVSAGFLSLPETSEACPSDDFPVPCHLVFRNVCFDFVEESKTWFKARSSCERRGGELLKVIMQFLSQTVIGDVSVSNCTFMKLNPLKFIKSDCNKRRGFLCTHRT</sequence>
<evidence type="ECO:0000313" key="2">
    <source>
        <dbReference type="Ensembl" id="ENSENLP00000007336.1"/>
    </source>
</evidence>
<dbReference type="InterPro" id="IPR016187">
    <property type="entry name" value="CTDL_fold"/>
</dbReference>
<evidence type="ECO:0000313" key="3">
    <source>
        <dbReference type="Proteomes" id="UP000472264"/>
    </source>
</evidence>
<reference evidence="2" key="2">
    <citation type="submission" date="2025-08" db="UniProtKB">
        <authorList>
            <consortium name="Ensembl"/>
        </authorList>
    </citation>
    <scope>IDENTIFICATION</scope>
</reference>
<proteinExistence type="predicted"/>
<keyword evidence="3" id="KW-1185">Reference proteome</keyword>
<feature type="chain" id="PRO_5025357599" description="C-type lectin domain-containing protein" evidence="1">
    <location>
        <begin position="25"/>
        <end position="114"/>
    </location>
</feature>
<name>A0A665TT08_ECHNA</name>
<accession>A0A665TT08</accession>
<dbReference type="Ensembl" id="ENSENLT00000007650.1">
    <property type="protein sequence ID" value="ENSENLP00000007336.1"/>
    <property type="gene ID" value="ENSENLG00000003521.1"/>
</dbReference>
<keyword evidence="1" id="KW-0732">Signal</keyword>
<dbReference type="Proteomes" id="UP000472264">
    <property type="component" value="Chromosome 3"/>
</dbReference>
<evidence type="ECO:0008006" key="4">
    <source>
        <dbReference type="Google" id="ProtNLM"/>
    </source>
</evidence>
<dbReference type="InParanoid" id="A0A665TT08"/>
<organism evidence="2 3">
    <name type="scientific">Echeneis naucrates</name>
    <name type="common">Live sharksucker</name>
    <dbReference type="NCBI Taxonomy" id="173247"/>
    <lineage>
        <taxon>Eukaryota</taxon>
        <taxon>Metazoa</taxon>
        <taxon>Chordata</taxon>
        <taxon>Craniata</taxon>
        <taxon>Vertebrata</taxon>
        <taxon>Euteleostomi</taxon>
        <taxon>Actinopterygii</taxon>
        <taxon>Neopterygii</taxon>
        <taxon>Teleostei</taxon>
        <taxon>Neoteleostei</taxon>
        <taxon>Acanthomorphata</taxon>
        <taxon>Carangaria</taxon>
        <taxon>Carangiformes</taxon>
        <taxon>Echeneidae</taxon>
        <taxon>Echeneis</taxon>
    </lineage>
</organism>
<reference evidence="2" key="3">
    <citation type="submission" date="2025-09" db="UniProtKB">
        <authorList>
            <consortium name="Ensembl"/>
        </authorList>
    </citation>
    <scope>IDENTIFICATION</scope>
</reference>
<dbReference type="AlphaFoldDB" id="A0A665TT08"/>
<feature type="signal peptide" evidence="1">
    <location>
        <begin position="1"/>
        <end position="24"/>
    </location>
</feature>
<dbReference type="CDD" id="cd00037">
    <property type="entry name" value="CLECT"/>
    <property type="match status" value="1"/>
</dbReference>
<dbReference type="Gene3D" id="3.10.100.10">
    <property type="entry name" value="Mannose-Binding Protein A, subunit A"/>
    <property type="match status" value="1"/>
</dbReference>
<evidence type="ECO:0000256" key="1">
    <source>
        <dbReference type="SAM" id="SignalP"/>
    </source>
</evidence>
<dbReference type="InterPro" id="IPR016186">
    <property type="entry name" value="C-type_lectin-like/link_sf"/>
</dbReference>
<reference evidence="2" key="1">
    <citation type="submission" date="2021-04" db="EMBL/GenBank/DDBJ databases">
        <authorList>
            <consortium name="Wellcome Sanger Institute Data Sharing"/>
        </authorList>
    </citation>
    <scope>NUCLEOTIDE SEQUENCE [LARGE SCALE GENOMIC DNA]</scope>
</reference>